<gene>
    <name evidence="12" type="ORF">URODEC1_LOCUS60656</name>
</gene>
<accession>A0ABC9B1Z7</accession>
<dbReference type="Proteomes" id="UP001497457">
    <property type="component" value="Chromosome 24b"/>
</dbReference>
<dbReference type="GO" id="GO:0009626">
    <property type="term" value="P:plant-type hypersensitive response"/>
    <property type="evidence" value="ECO:0007669"/>
    <property type="project" value="UniProtKB-ARBA"/>
</dbReference>
<feature type="domain" description="Disease resistance R13L4/SHOC-2-like LRR" evidence="11">
    <location>
        <begin position="543"/>
        <end position="897"/>
    </location>
</feature>
<protein>
    <submittedName>
        <fullName evidence="12">Uncharacterized protein</fullName>
    </submittedName>
</protein>
<dbReference type="Pfam" id="PF23598">
    <property type="entry name" value="LRR_14"/>
    <property type="match status" value="1"/>
</dbReference>
<proteinExistence type="inferred from homology"/>
<dbReference type="EMBL" id="OZ075134">
    <property type="protein sequence ID" value="CAL4991425.1"/>
    <property type="molecule type" value="Genomic_DNA"/>
</dbReference>
<dbReference type="CDD" id="cd14798">
    <property type="entry name" value="RX-CC_like"/>
    <property type="match status" value="1"/>
</dbReference>
<dbReference type="InterPro" id="IPR027417">
    <property type="entry name" value="P-loop_NTPase"/>
</dbReference>
<dbReference type="PANTHER" id="PTHR23155:SF1228">
    <property type="entry name" value="NB-ARC DOMAIN CONTAINING PROTEIN, EXPRESSED"/>
    <property type="match status" value="1"/>
</dbReference>
<keyword evidence="13" id="KW-1185">Reference proteome</keyword>
<dbReference type="GO" id="GO:0000166">
    <property type="term" value="F:nucleotide binding"/>
    <property type="evidence" value="ECO:0007669"/>
    <property type="project" value="UniProtKB-KW"/>
</dbReference>
<dbReference type="Pfam" id="PF00931">
    <property type="entry name" value="NB-ARC"/>
    <property type="match status" value="1"/>
</dbReference>
<dbReference type="AlphaFoldDB" id="A0ABC9B1Z7"/>
<dbReference type="InterPro" id="IPR002182">
    <property type="entry name" value="NB-ARC"/>
</dbReference>
<evidence type="ECO:0000259" key="10">
    <source>
        <dbReference type="Pfam" id="PF23559"/>
    </source>
</evidence>
<evidence type="ECO:0000256" key="6">
    <source>
        <dbReference type="ARBA" id="ARBA00023054"/>
    </source>
</evidence>
<feature type="region of interest" description="Disordered" evidence="7">
    <location>
        <begin position="129"/>
        <end position="157"/>
    </location>
</feature>
<sequence length="922" mass="105571">MELPTAILSRVTLKMEALLTKEYKLLKGARPDIRLLREELQTIQQHFLSEADHPSTEADACLWRQARELFYDIEDSLDEFELRMGLEPGLTARGSKKLLANMRTRRGMAKEIYDLKRRVKEMRDLHGSRYKADNTPGITSRRTVGPRPSSLHEADASSLVGLDGPRDELAKLLIEKEPESATRLKVVSIVGIGGLGKTTLASMVYSSIQASFECRSWVSVSRTPNMKSILRGILRQVEDAQSSRGDFEYESERDLIIRIKGCLQQKRYLIVLDDVWSAETWEIIKAALPLNSFGSRVITTTRINNVAESSCSHWNDLIYNIKTLNAKDSRRLFHNRVFGSAGSCPPDLLDVSDKILKKCSGLPLAISTMSGLLANKPRMRLIWEGVYNSMSATPQSTEGMKNIFLLCYDDLPHHLKMCLLYLSIFPEDYVINRARIVRSWIAEEFISGDHMKDQEEVGEGYFNELINRHMIQPVHGSYDGRLEAYRIHGMMLDLMKSKSIEENVVTLFDSGEPLSMLHSKIRRLSLVNIKEDHCIPAPKTKSHIRSLSIFRSVAPKLSFKDFIFLRVLDMEGCMYLNDHNIKEIVDLIYLRYLSIRDTPITELPDQIGRLQWLTTLDVQGTEVRELPMSFVNLQRLAHLLCDKMRLPEWIGKMTALSYLSQFDIIQSKLLYVKGLGNLSELRMLVIWWFPDTETNNAERYDHLAFSLYRLNKLQSLCIYGNASPVVFLDHLRHPLQQLHRIQLNSRCYLIRIPAWFRSLEKLAYVCIDLKEVKNEDLQLFSELPCLLQLSLTSREIPTEKHVIGSKGFPVLQEFQLHNAREDLTFEPQAMQKLERLLLSLHAVPEETCGFSISIDQLMHLQKIDIRIYGNGAYASQLFETVDVAIRKAAKKHPNGPVVNIIALGNLKDYAAKKRKGNEPKLE</sequence>
<evidence type="ECO:0000256" key="2">
    <source>
        <dbReference type="ARBA" id="ARBA00022614"/>
    </source>
</evidence>
<dbReference type="InterPro" id="IPR044974">
    <property type="entry name" value="Disease_R_plants"/>
</dbReference>
<dbReference type="PANTHER" id="PTHR23155">
    <property type="entry name" value="DISEASE RESISTANCE PROTEIN RP"/>
    <property type="match status" value="1"/>
</dbReference>
<dbReference type="InterPro" id="IPR058922">
    <property type="entry name" value="WHD_DRP"/>
</dbReference>
<dbReference type="SUPFAM" id="SSF52540">
    <property type="entry name" value="P-loop containing nucleoside triphosphate hydrolases"/>
    <property type="match status" value="1"/>
</dbReference>
<evidence type="ECO:0000256" key="5">
    <source>
        <dbReference type="ARBA" id="ARBA00022821"/>
    </source>
</evidence>
<organism evidence="12 13">
    <name type="scientific">Urochloa decumbens</name>
    <dbReference type="NCBI Taxonomy" id="240449"/>
    <lineage>
        <taxon>Eukaryota</taxon>
        <taxon>Viridiplantae</taxon>
        <taxon>Streptophyta</taxon>
        <taxon>Embryophyta</taxon>
        <taxon>Tracheophyta</taxon>
        <taxon>Spermatophyta</taxon>
        <taxon>Magnoliopsida</taxon>
        <taxon>Liliopsida</taxon>
        <taxon>Poales</taxon>
        <taxon>Poaceae</taxon>
        <taxon>PACMAD clade</taxon>
        <taxon>Panicoideae</taxon>
        <taxon>Panicodae</taxon>
        <taxon>Paniceae</taxon>
        <taxon>Melinidinae</taxon>
        <taxon>Urochloa</taxon>
    </lineage>
</organism>
<reference evidence="12 13" key="2">
    <citation type="submission" date="2024-10" db="EMBL/GenBank/DDBJ databases">
        <authorList>
            <person name="Ryan C."/>
        </authorList>
    </citation>
    <scope>NUCLEOTIDE SEQUENCE [LARGE SCALE GENOMIC DNA]</scope>
</reference>
<keyword evidence="3" id="KW-0677">Repeat</keyword>
<evidence type="ECO:0000313" key="13">
    <source>
        <dbReference type="Proteomes" id="UP001497457"/>
    </source>
</evidence>
<dbReference type="Gene3D" id="1.10.8.430">
    <property type="entry name" value="Helical domain of apoptotic protease-activating factors"/>
    <property type="match status" value="1"/>
</dbReference>
<dbReference type="GO" id="GO:0002758">
    <property type="term" value="P:innate immune response-activating signaling pathway"/>
    <property type="evidence" value="ECO:0007669"/>
    <property type="project" value="UniProtKB-ARBA"/>
</dbReference>
<evidence type="ECO:0000256" key="1">
    <source>
        <dbReference type="ARBA" id="ARBA00008894"/>
    </source>
</evidence>
<dbReference type="FunFam" id="1.10.10.10:FF:000322">
    <property type="entry name" value="Probable disease resistance protein At1g63360"/>
    <property type="match status" value="1"/>
</dbReference>
<evidence type="ECO:0000259" key="9">
    <source>
        <dbReference type="Pfam" id="PF18052"/>
    </source>
</evidence>
<comment type="similarity">
    <text evidence="1">Belongs to the disease resistance NB-LRR family.</text>
</comment>
<dbReference type="Gene3D" id="1.10.10.10">
    <property type="entry name" value="Winged helix-like DNA-binding domain superfamily/Winged helix DNA-binding domain"/>
    <property type="match status" value="1"/>
</dbReference>
<evidence type="ECO:0000256" key="7">
    <source>
        <dbReference type="SAM" id="MobiDB-lite"/>
    </source>
</evidence>
<keyword evidence="4" id="KW-0547">Nucleotide-binding</keyword>
<reference evidence="13" key="1">
    <citation type="submission" date="2024-06" db="EMBL/GenBank/DDBJ databases">
        <authorList>
            <person name="Ryan C."/>
        </authorList>
    </citation>
    <scope>NUCLEOTIDE SEQUENCE [LARGE SCALE GENOMIC DNA]</scope>
</reference>
<keyword evidence="2" id="KW-0433">Leucine-rich repeat</keyword>
<dbReference type="Pfam" id="PF18052">
    <property type="entry name" value="Rx_N"/>
    <property type="match status" value="1"/>
</dbReference>
<dbReference type="Gene3D" id="3.40.50.300">
    <property type="entry name" value="P-loop containing nucleotide triphosphate hydrolases"/>
    <property type="match status" value="1"/>
</dbReference>
<dbReference type="InterPro" id="IPR032675">
    <property type="entry name" value="LRR_dom_sf"/>
</dbReference>
<evidence type="ECO:0000256" key="3">
    <source>
        <dbReference type="ARBA" id="ARBA00022737"/>
    </source>
</evidence>
<evidence type="ECO:0000259" key="8">
    <source>
        <dbReference type="Pfam" id="PF00931"/>
    </source>
</evidence>
<dbReference type="FunFam" id="3.40.50.300:FF:001091">
    <property type="entry name" value="Probable disease resistance protein At1g61300"/>
    <property type="match status" value="1"/>
</dbReference>
<dbReference type="InterPro" id="IPR042197">
    <property type="entry name" value="Apaf_helical"/>
</dbReference>
<keyword evidence="5" id="KW-0611">Plant defense</keyword>
<dbReference type="InterPro" id="IPR055414">
    <property type="entry name" value="LRR_R13L4/SHOC2-like"/>
</dbReference>
<dbReference type="InterPro" id="IPR036388">
    <property type="entry name" value="WH-like_DNA-bd_sf"/>
</dbReference>
<name>A0ABC9B1Z7_9POAL</name>
<evidence type="ECO:0000259" key="11">
    <source>
        <dbReference type="Pfam" id="PF23598"/>
    </source>
</evidence>
<dbReference type="Pfam" id="PF23559">
    <property type="entry name" value="WHD_DRP"/>
    <property type="match status" value="1"/>
</dbReference>
<dbReference type="InterPro" id="IPR041118">
    <property type="entry name" value="Rx_N"/>
</dbReference>
<dbReference type="SUPFAM" id="SSF52058">
    <property type="entry name" value="L domain-like"/>
    <property type="match status" value="1"/>
</dbReference>
<feature type="domain" description="Disease resistance protein winged helix" evidence="10">
    <location>
        <begin position="424"/>
        <end position="494"/>
    </location>
</feature>
<dbReference type="InterPro" id="IPR038005">
    <property type="entry name" value="RX-like_CC"/>
</dbReference>
<evidence type="ECO:0000313" key="12">
    <source>
        <dbReference type="EMBL" id="CAL4991425.1"/>
    </source>
</evidence>
<dbReference type="Gene3D" id="1.20.5.4130">
    <property type="match status" value="1"/>
</dbReference>
<evidence type="ECO:0000256" key="4">
    <source>
        <dbReference type="ARBA" id="ARBA00022741"/>
    </source>
</evidence>
<feature type="domain" description="Disease resistance N-terminal" evidence="9">
    <location>
        <begin position="8"/>
        <end position="87"/>
    </location>
</feature>
<feature type="domain" description="NB-ARC" evidence="8">
    <location>
        <begin position="168"/>
        <end position="338"/>
    </location>
</feature>
<dbReference type="PRINTS" id="PR00364">
    <property type="entry name" value="DISEASERSIST"/>
</dbReference>
<keyword evidence="6" id="KW-0175">Coiled coil</keyword>
<dbReference type="GO" id="GO:0042742">
    <property type="term" value="P:defense response to bacterium"/>
    <property type="evidence" value="ECO:0007669"/>
    <property type="project" value="UniProtKB-ARBA"/>
</dbReference>
<dbReference type="Gene3D" id="3.80.10.10">
    <property type="entry name" value="Ribonuclease Inhibitor"/>
    <property type="match status" value="1"/>
</dbReference>